<evidence type="ECO:0000256" key="5">
    <source>
        <dbReference type="ARBA" id="ARBA00022676"/>
    </source>
</evidence>
<evidence type="ECO:0000259" key="15">
    <source>
        <dbReference type="SMART" id="SM01205"/>
    </source>
</evidence>
<sequence length="1735" mass="199359">MKKVLATLRALVEVMEALSKDADPDGVGRHIKEELRRIKNADATIAGELTPYNIVPLEAPSFTNAIGFFPEIKGAISAIRYTEHFPRLPSDLEISGQRDPDMFDLLEYVFGFQKDNVRNQRENAVLTIANAQSRLGIPVQADPKIDEKAINEVFLKVLDNYIKWCKYLRIRLAWNSLEAINRDRKLFLVSLYFLIWGEAANVRFLPECLCYIFHHMAKELDAILDHGEANRAVSCTTEGGSVSFLEQIICPIYDTMAAEAERNNGGRAAHSSWRNYDDFNEYFWSPACFELNWPMRRESPFLAKPKKWKRTGKSTFVEHRTFLHLYRSFHRLWIFLVLMFQALAIIAFRKGRINLDTFKILLSTGPTFAIMNFIESCLDVLLMFGAYSTARGMAISRLVIQFFWSGLTSVFVTYVYVKVLAERNDRNSNSFYFWIYILVLGVYAALRVILGLLLKIPACHALSEMSDQSFFQFFKWIYQERYYVGRGLYERMSDYFRYVLYWLVIFLCKFTFAYFLQIRPLVSPTNTILNLPNLPYSWHDIVSKNNNNVLTLASLWAPVIAIYLMDIHIWYTLLSAIVGGVMGARARLGEIRSTEMMHKRFESFPEAFSKSLVSSQTRMPFDRQAPEVSQETNKTHAALFSPFWNEIIKSLREEDYISNREMDLLLIPSNRGSLRLVQWPLFLLSSKILLAIDLAIDCKDTQADLWNRICKDEYMAYAVKECYYSVEKILRSLVDGEGRLWVERIYREISNSISEGSLVLTLNLKKLPLVQQKLTALLGLLRNEKPEEKGAANAVYQLYEAVTHDLLSADLREQLDTWNILARARNEGRLFSRIEWPKDPEIREQVKRLYLLLTVKESAANIPKNLEARRRLEFFTNSLFMDMPAAKPVCEMMPFCVFTPYYSETVLYSSKELREENEDGISILFYLQKIFPDEWENYLERVNEGKSAGNVENQQSTSELELRFWVSYRGQTLARTVRGMMYYRRALMLQSYLERRSLGVDEYSQTDPLMTGGFELSREARAQADIKFTYVVSCQIYGQQKQNKKAEAVDIALLLQRNEALRVAFIHAEDNVAAEGKKEFYSKLVKADINGKDQEVYSIKLPGDPKLGEGKPENQNHAIVFTRGEAIQTIDMNQDNYLEEAMKMRNLLEEFRGNHGIRPPTILGVREHVFTGSVSSLAWFMSNQETSFVTLGQRVLAYPLKVRMHYGHPDVFDRIFHITRGGISKASRVINISEDIYAGFNSTLRQGNITHHEYIQVGKGRDVGLNQIALFEGKVAGGNGEQVLSRDVYRLGQLFDFFRMLSFFFTTVGYYVCTMMTVLTVYIFLYGRVYLAFSGLDEAIDKQARRLGNTALDAALNAQFLVQIGVFTAVPMIMGFILESGLLKAVFSFITMQLQLCSVFFTFSLGTRTHYFGRTILHGGAKYRATGRGFVVRHIKFAENYRLYSRSHFVKALEVALLLIVYIAYGYSKGGAVSFVLLTLSSWFLVISWLFAPYIFNPSGFEWQKTVDDFDDWTSWLLYKGGVGVKGDDSWESWWDEEQMHIQTLRGRILETILSLRFLLFQYGIVYKLHLTGKDTSVAIYGFSWVVLVGFVMLFKIFTYSPKKSTDFQLIMRFMQGVISIGLVVALCLVVAFTNLSIPDLFASILAFIPTGWCILCLAITWKKVVRSLGLWDSVREIARLYDAGMGFIIFAPVAVLSWFPFISTFQSRLLFNQAFSRGLEISLILAGNKANVET</sequence>
<dbReference type="InterPro" id="IPR058851">
    <property type="entry name" value="CALS1_helical"/>
</dbReference>
<feature type="transmembrane region" description="Helical" evidence="14">
    <location>
        <begin position="1610"/>
        <end position="1635"/>
    </location>
</feature>
<feature type="transmembrane region" description="Helical" evidence="14">
    <location>
        <begin position="1449"/>
        <end position="1467"/>
    </location>
</feature>
<dbReference type="OMA" id="FHIGTKW"/>
<dbReference type="EMBL" id="AWWV01006814">
    <property type="protein sequence ID" value="OMO99684.1"/>
    <property type="molecule type" value="Genomic_DNA"/>
</dbReference>
<dbReference type="GO" id="GO:0006075">
    <property type="term" value="P:(1-&gt;3)-beta-D-glucan biosynthetic process"/>
    <property type="evidence" value="ECO:0007669"/>
    <property type="project" value="InterPro"/>
</dbReference>
<dbReference type="EC" id="2.4.1.34" evidence="3"/>
<dbReference type="Pfam" id="PF02364">
    <property type="entry name" value="Glucan_synthase"/>
    <property type="match status" value="1"/>
</dbReference>
<evidence type="ECO:0000256" key="11">
    <source>
        <dbReference type="ARBA" id="ARBA00023316"/>
    </source>
</evidence>
<feature type="transmembrane region" description="Helical" evidence="14">
    <location>
        <begin position="1549"/>
        <end position="1566"/>
    </location>
</feature>
<feature type="transmembrane region" description="Helical" evidence="14">
    <location>
        <begin position="329"/>
        <end position="348"/>
    </location>
</feature>
<evidence type="ECO:0000256" key="6">
    <source>
        <dbReference type="ARBA" id="ARBA00022679"/>
    </source>
</evidence>
<keyword evidence="4" id="KW-1003">Cell membrane</keyword>
<feature type="transmembrane region" description="Helical" evidence="14">
    <location>
        <begin position="1308"/>
        <end position="1333"/>
    </location>
</feature>
<dbReference type="GO" id="GO:0008360">
    <property type="term" value="P:regulation of cell shape"/>
    <property type="evidence" value="ECO:0007669"/>
    <property type="project" value="UniProtKB-KW"/>
</dbReference>
<dbReference type="GO" id="GO:0071555">
    <property type="term" value="P:cell wall organization"/>
    <property type="evidence" value="ECO:0007669"/>
    <property type="project" value="UniProtKB-KW"/>
</dbReference>
<evidence type="ECO:0000256" key="7">
    <source>
        <dbReference type="ARBA" id="ARBA00022692"/>
    </source>
</evidence>
<dbReference type="Proteomes" id="UP000188268">
    <property type="component" value="Unassembled WGS sequence"/>
</dbReference>
<comment type="similarity">
    <text evidence="2">Belongs to the glycosyltransferase 48 family.</text>
</comment>
<evidence type="ECO:0000256" key="9">
    <source>
        <dbReference type="ARBA" id="ARBA00022989"/>
    </source>
</evidence>
<dbReference type="STRING" id="210143.A0A1R3JXZ6"/>
<dbReference type="InterPro" id="IPR003440">
    <property type="entry name" value="Glyco_trans_48_dom"/>
</dbReference>
<evidence type="ECO:0000256" key="13">
    <source>
        <dbReference type="ARBA" id="ARBA00047777"/>
    </source>
</evidence>
<feature type="transmembrane region" description="Helical" evidence="14">
    <location>
        <begin position="1473"/>
        <end position="1496"/>
    </location>
</feature>
<reference evidence="16 17" key="1">
    <citation type="submission" date="2013-09" db="EMBL/GenBank/DDBJ databases">
        <title>Corchorus capsularis genome sequencing.</title>
        <authorList>
            <person name="Alam M."/>
            <person name="Haque M.S."/>
            <person name="Islam M.S."/>
            <person name="Emdad E.M."/>
            <person name="Islam M.M."/>
            <person name="Ahmed B."/>
            <person name="Halim A."/>
            <person name="Hossen Q.M.M."/>
            <person name="Hossain M.Z."/>
            <person name="Ahmed R."/>
            <person name="Khan M.M."/>
            <person name="Islam R."/>
            <person name="Rashid M.M."/>
            <person name="Khan S.A."/>
            <person name="Rahman M.S."/>
            <person name="Alam M."/>
        </authorList>
    </citation>
    <scope>NUCLEOTIDE SEQUENCE [LARGE SCALE GENOMIC DNA]</scope>
    <source>
        <strain evidence="17">cv. CVL-1</strain>
        <tissue evidence="16">Whole seedling</tissue>
    </source>
</reference>
<keyword evidence="11" id="KW-0961">Cell wall biogenesis/degradation</keyword>
<dbReference type="Pfam" id="PF25968">
    <property type="entry name" value="CALS1"/>
    <property type="match status" value="1"/>
</dbReference>
<evidence type="ECO:0000256" key="2">
    <source>
        <dbReference type="ARBA" id="ARBA00009040"/>
    </source>
</evidence>
<feature type="transmembrane region" description="Helical" evidence="14">
    <location>
        <begin position="368"/>
        <end position="387"/>
    </location>
</feature>
<dbReference type="GO" id="GO:0003843">
    <property type="term" value="F:1,3-beta-D-glucan synthase activity"/>
    <property type="evidence" value="ECO:0007669"/>
    <property type="project" value="UniProtKB-EC"/>
</dbReference>
<dbReference type="GO" id="GO:0005886">
    <property type="term" value="C:plasma membrane"/>
    <property type="evidence" value="ECO:0007669"/>
    <property type="project" value="UniProtKB-SubCell"/>
</dbReference>
<evidence type="ECO:0000256" key="4">
    <source>
        <dbReference type="ARBA" id="ARBA00022475"/>
    </source>
</evidence>
<evidence type="ECO:0000313" key="17">
    <source>
        <dbReference type="Proteomes" id="UP000188268"/>
    </source>
</evidence>
<gene>
    <name evidence="16" type="ORF">CCACVL1_03682</name>
</gene>
<dbReference type="PANTHER" id="PTHR12741:SF67">
    <property type="entry name" value="CALLOSE SYNTHASE 10"/>
    <property type="match status" value="1"/>
</dbReference>
<feature type="transmembrane region" description="Helical" evidence="14">
    <location>
        <begin position="555"/>
        <end position="582"/>
    </location>
</feature>
<evidence type="ECO:0000256" key="12">
    <source>
        <dbReference type="ARBA" id="ARBA00032165"/>
    </source>
</evidence>
<keyword evidence="9 14" id="KW-1133">Transmembrane helix</keyword>
<feature type="transmembrane region" description="Helical" evidence="14">
    <location>
        <begin position="495"/>
        <end position="516"/>
    </location>
</feature>
<feature type="transmembrane region" description="Helical" evidence="14">
    <location>
        <begin position="399"/>
        <end position="419"/>
    </location>
</feature>
<dbReference type="SMART" id="SM01205">
    <property type="entry name" value="FKS1_dom1"/>
    <property type="match status" value="1"/>
</dbReference>
<evidence type="ECO:0000256" key="3">
    <source>
        <dbReference type="ARBA" id="ARBA00012589"/>
    </source>
</evidence>
<dbReference type="OrthoDB" id="1880850at2759"/>
<keyword evidence="7 14" id="KW-0812">Transmembrane</keyword>
<dbReference type="Gramene" id="OMO99684">
    <property type="protein sequence ID" value="OMO99684"/>
    <property type="gene ID" value="CCACVL1_03682"/>
</dbReference>
<accession>A0A1R3JXZ6</accession>
<keyword evidence="6 16" id="KW-0808">Transferase</keyword>
<evidence type="ECO:0000256" key="10">
    <source>
        <dbReference type="ARBA" id="ARBA00023136"/>
    </source>
</evidence>
<feature type="domain" description="1,3-beta-glucan synthase component FKS1-like" evidence="15">
    <location>
        <begin position="183"/>
        <end position="296"/>
    </location>
</feature>
<feature type="transmembrane region" description="Helical" evidence="14">
    <location>
        <begin position="1354"/>
        <end position="1377"/>
    </location>
</feature>
<protein>
    <recommendedName>
        <fullName evidence="12">1,3-beta-glucan synthase</fullName>
        <ecNumber evidence="3">2.4.1.34</ecNumber>
    </recommendedName>
    <alternativeName>
        <fullName evidence="12">1,3-beta-glucan synthase</fullName>
    </alternativeName>
</protein>
<dbReference type="GO" id="GO:0000148">
    <property type="term" value="C:1,3-beta-D-glucan synthase complex"/>
    <property type="evidence" value="ECO:0007669"/>
    <property type="project" value="InterPro"/>
</dbReference>
<comment type="subcellular location">
    <subcellularLocation>
        <location evidence="1">Cell membrane</location>
        <topology evidence="1">Multi-pass membrane protein</topology>
    </subcellularLocation>
</comment>
<evidence type="ECO:0000256" key="8">
    <source>
        <dbReference type="ARBA" id="ARBA00022960"/>
    </source>
</evidence>
<comment type="catalytic activity">
    <reaction evidence="13">
        <text>[(1-&gt;3)-beta-D-glucosyl](n) + UDP-alpha-D-glucose = [(1-&gt;3)-beta-D-glucosyl](n+1) + UDP + H(+)</text>
        <dbReference type="Rhea" id="RHEA:21476"/>
        <dbReference type="Rhea" id="RHEA-COMP:11146"/>
        <dbReference type="Rhea" id="RHEA-COMP:14303"/>
        <dbReference type="ChEBI" id="CHEBI:15378"/>
        <dbReference type="ChEBI" id="CHEBI:37671"/>
        <dbReference type="ChEBI" id="CHEBI:58223"/>
        <dbReference type="ChEBI" id="CHEBI:58885"/>
        <dbReference type="EC" id="2.4.1.34"/>
    </reaction>
</comment>
<feature type="transmembrane region" description="Helical" evidence="14">
    <location>
        <begin position="1578"/>
        <end position="1598"/>
    </location>
</feature>
<feature type="transmembrane region" description="Helical" evidence="14">
    <location>
        <begin position="1383"/>
        <end position="1405"/>
    </location>
</feature>
<evidence type="ECO:0000313" key="16">
    <source>
        <dbReference type="EMBL" id="OMO99684.1"/>
    </source>
</evidence>
<feature type="transmembrane region" description="Helical" evidence="14">
    <location>
        <begin position="1681"/>
        <end position="1702"/>
    </location>
</feature>
<evidence type="ECO:0000256" key="1">
    <source>
        <dbReference type="ARBA" id="ARBA00004651"/>
    </source>
</evidence>
<proteinExistence type="inferred from homology"/>
<evidence type="ECO:0000256" key="14">
    <source>
        <dbReference type="SAM" id="Phobius"/>
    </source>
</evidence>
<name>A0A1R3JXZ6_COCAP</name>
<dbReference type="Pfam" id="PF14288">
    <property type="entry name" value="FKS1_dom1"/>
    <property type="match status" value="1"/>
</dbReference>
<keyword evidence="10 14" id="KW-0472">Membrane</keyword>
<dbReference type="InterPro" id="IPR026899">
    <property type="entry name" value="FKS1-like_dom1"/>
</dbReference>
<keyword evidence="5" id="KW-0328">Glycosyltransferase</keyword>
<feature type="transmembrane region" description="Helical" evidence="14">
    <location>
        <begin position="431"/>
        <end position="454"/>
    </location>
</feature>
<keyword evidence="8" id="KW-0133">Cell shape</keyword>
<organism evidence="16 17">
    <name type="scientific">Corchorus capsularis</name>
    <name type="common">Jute</name>
    <dbReference type="NCBI Taxonomy" id="210143"/>
    <lineage>
        <taxon>Eukaryota</taxon>
        <taxon>Viridiplantae</taxon>
        <taxon>Streptophyta</taxon>
        <taxon>Embryophyta</taxon>
        <taxon>Tracheophyta</taxon>
        <taxon>Spermatophyta</taxon>
        <taxon>Magnoliopsida</taxon>
        <taxon>eudicotyledons</taxon>
        <taxon>Gunneridae</taxon>
        <taxon>Pentapetalae</taxon>
        <taxon>rosids</taxon>
        <taxon>malvids</taxon>
        <taxon>Malvales</taxon>
        <taxon>Malvaceae</taxon>
        <taxon>Grewioideae</taxon>
        <taxon>Apeibeae</taxon>
        <taxon>Corchorus</taxon>
    </lineage>
</organism>
<feature type="transmembrane region" description="Helical" evidence="14">
    <location>
        <begin position="1641"/>
        <end position="1660"/>
    </location>
</feature>
<comment type="caution">
    <text evidence="16">The sequence shown here is derived from an EMBL/GenBank/DDBJ whole genome shotgun (WGS) entry which is preliminary data.</text>
</comment>
<dbReference type="PANTHER" id="PTHR12741">
    <property type="entry name" value="LYST-INTERACTING PROTEIN LIP5 DOPAMINE RESPONSIVE PROTEIN DRG-1"/>
    <property type="match status" value="1"/>
</dbReference>
<keyword evidence="17" id="KW-1185">Reference proteome</keyword>